<gene>
    <name evidence="2" type="ORF">KO353_00655</name>
</gene>
<accession>A0A975U2M5</accession>
<evidence type="ECO:0000313" key="3">
    <source>
        <dbReference type="Proteomes" id="UP000694001"/>
    </source>
</evidence>
<evidence type="ECO:0000313" key="2">
    <source>
        <dbReference type="EMBL" id="QXM24822.1"/>
    </source>
</evidence>
<organism evidence="2 3">
    <name type="scientific">Elioraea tepida</name>
    <dbReference type="NCBI Taxonomy" id="2843330"/>
    <lineage>
        <taxon>Bacteria</taxon>
        <taxon>Pseudomonadati</taxon>
        <taxon>Pseudomonadota</taxon>
        <taxon>Alphaproteobacteria</taxon>
        <taxon>Acetobacterales</taxon>
        <taxon>Elioraeaceae</taxon>
        <taxon>Elioraea</taxon>
    </lineage>
</organism>
<name>A0A975U2M5_9PROT</name>
<dbReference type="EMBL" id="CP076448">
    <property type="protein sequence ID" value="QXM24822.1"/>
    <property type="molecule type" value="Genomic_DNA"/>
</dbReference>
<proteinExistence type="predicted"/>
<keyword evidence="3" id="KW-1185">Reference proteome</keyword>
<dbReference type="PROSITE" id="PS51819">
    <property type="entry name" value="VOC"/>
    <property type="match status" value="1"/>
</dbReference>
<dbReference type="KEGG" id="elio:KO353_00655"/>
<dbReference type="InterPro" id="IPR037523">
    <property type="entry name" value="VOC_core"/>
</dbReference>
<dbReference type="AlphaFoldDB" id="A0A975U2M5"/>
<dbReference type="RefSeq" id="WP_218285879.1">
    <property type="nucleotide sequence ID" value="NZ_CP076448.1"/>
</dbReference>
<reference evidence="2" key="1">
    <citation type="submission" date="2021-06" db="EMBL/GenBank/DDBJ databases">
        <title>Elioraea tepida, sp. nov., a moderately thermophilic aerobic anoxygenic phototrophic bacterium isolated from an alkaline siliceous hot spring mat community in Yellowstone National Park, WY, USA.</title>
        <authorList>
            <person name="Saini M.K."/>
            <person name="Yoshida S."/>
            <person name="Sebastian A."/>
            <person name="Hirose S."/>
            <person name="Hara E."/>
            <person name="Tamaki H."/>
            <person name="Soulier N.T."/>
            <person name="Albert I."/>
            <person name="Hanada S."/>
            <person name="Bryant D.A."/>
            <person name="Tank M."/>
        </authorList>
    </citation>
    <scope>NUCLEOTIDE SEQUENCE</scope>
    <source>
        <strain evidence="2">MS-P2</strain>
    </source>
</reference>
<dbReference type="Proteomes" id="UP000694001">
    <property type="component" value="Chromosome"/>
</dbReference>
<feature type="domain" description="VOC" evidence="1">
    <location>
        <begin position="1"/>
        <end position="48"/>
    </location>
</feature>
<sequence>MPDVESIAARLRALSPDCIEHGPEDQAWGQRELYLRDPDNNQLRLGQPVPGGAIG</sequence>
<protein>
    <recommendedName>
        <fullName evidence="1">VOC domain-containing protein</fullName>
    </recommendedName>
</protein>
<evidence type="ECO:0000259" key="1">
    <source>
        <dbReference type="PROSITE" id="PS51819"/>
    </source>
</evidence>